<dbReference type="PANTHER" id="PTHR34293">
    <property type="entry name" value="HTH-TYPE TRANSCRIPTIONAL REGULATOR TRMBL2"/>
    <property type="match status" value="1"/>
</dbReference>
<dbReference type="EMBL" id="CP036313">
    <property type="protein sequence ID" value="QBH15149.1"/>
    <property type="molecule type" value="Genomic_DNA"/>
</dbReference>
<reference evidence="4 5" key="1">
    <citation type="submission" date="2018-06" db="EMBL/GenBank/DDBJ databases">
        <title>Complete Genome Sequence of Desulfobacter hydrogenophilus (DSM3380).</title>
        <authorList>
            <person name="Marietou A."/>
            <person name="Schreiber L."/>
            <person name="Marshall I."/>
            <person name="Jorgensen B."/>
        </authorList>
    </citation>
    <scope>NUCLEOTIDE SEQUENCE [LARGE SCALE GENOMIC DNA]</scope>
    <source>
        <strain evidence="4 5">DSM 3380</strain>
    </source>
</reference>
<name>A0A328FGM0_9BACT</name>
<evidence type="ECO:0000313" key="4">
    <source>
        <dbReference type="EMBL" id="RAM02177.1"/>
    </source>
</evidence>
<dbReference type="InterPro" id="IPR002831">
    <property type="entry name" value="Tscrpt_reg_TrmB_N"/>
</dbReference>
<accession>A0A328FGM0</accession>
<dbReference type="Pfam" id="PF01978">
    <property type="entry name" value="TrmB"/>
    <property type="match status" value="1"/>
</dbReference>
<gene>
    <name evidence="4" type="ORF">DO021_09520</name>
    <name evidence="3" type="ORF">EYB58_20820</name>
</gene>
<dbReference type="SUPFAM" id="SSF46785">
    <property type="entry name" value="Winged helix' DNA-binding domain"/>
    <property type="match status" value="1"/>
</dbReference>
<evidence type="ECO:0000313" key="3">
    <source>
        <dbReference type="EMBL" id="QBH15149.1"/>
    </source>
</evidence>
<dbReference type="RefSeq" id="WP_111956055.1">
    <property type="nucleotide sequence ID" value="NZ_CP036313.1"/>
</dbReference>
<dbReference type="EMBL" id="QLNI01000017">
    <property type="protein sequence ID" value="RAM02177.1"/>
    <property type="molecule type" value="Genomic_DNA"/>
</dbReference>
<evidence type="ECO:0000313" key="6">
    <source>
        <dbReference type="Proteomes" id="UP000293902"/>
    </source>
</evidence>
<dbReference type="Proteomes" id="UP000293902">
    <property type="component" value="Chromosome"/>
</dbReference>
<dbReference type="Pfam" id="PF11495">
    <property type="entry name" value="Regulator_TrmB"/>
    <property type="match status" value="1"/>
</dbReference>
<feature type="domain" description="Transcription regulator TrmB C-terminal" evidence="2">
    <location>
        <begin position="113"/>
        <end position="228"/>
    </location>
</feature>
<feature type="domain" description="Transcription regulator TrmB N-terminal" evidence="1">
    <location>
        <begin position="11"/>
        <end position="79"/>
    </location>
</feature>
<dbReference type="Gene3D" id="1.10.10.10">
    <property type="entry name" value="Winged helix-like DNA-binding domain superfamily/Winged helix DNA-binding domain"/>
    <property type="match status" value="1"/>
</dbReference>
<dbReference type="OrthoDB" id="1493540at2"/>
<organism evidence="4 5">
    <name type="scientific">Desulfobacter hydrogenophilus</name>
    <dbReference type="NCBI Taxonomy" id="2291"/>
    <lineage>
        <taxon>Bacteria</taxon>
        <taxon>Pseudomonadati</taxon>
        <taxon>Thermodesulfobacteriota</taxon>
        <taxon>Desulfobacteria</taxon>
        <taxon>Desulfobacterales</taxon>
        <taxon>Desulfobacteraceae</taxon>
        <taxon>Desulfobacter</taxon>
    </lineage>
</organism>
<dbReference type="Proteomes" id="UP000248798">
    <property type="component" value="Unassembled WGS sequence"/>
</dbReference>
<keyword evidence="6" id="KW-1185">Reference proteome</keyword>
<reference evidence="3 6" key="2">
    <citation type="submission" date="2019-02" db="EMBL/GenBank/DDBJ databases">
        <title>Complete genome sequence of Desulfobacter hydrogenophilus AcRS1.</title>
        <authorList>
            <person name="Marietou A."/>
            <person name="Lund M.B."/>
            <person name="Marshall I.P.G."/>
            <person name="Schreiber L."/>
            <person name="Jorgensen B."/>
        </authorList>
    </citation>
    <scope>NUCLEOTIDE SEQUENCE [LARGE SCALE GENOMIC DNA]</scope>
    <source>
        <strain evidence="3 6">AcRS1</strain>
    </source>
</reference>
<dbReference type="InterPro" id="IPR036388">
    <property type="entry name" value="WH-like_DNA-bd_sf"/>
</dbReference>
<evidence type="ECO:0000313" key="5">
    <source>
        <dbReference type="Proteomes" id="UP000248798"/>
    </source>
</evidence>
<protein>
    <submittedName>
        <fullName evidence="3">TrmB family transcriptional regulator</fullName>
    </submittedName>
</protein>
<evidence type="ECO:0000259" key="2">
    <source>
        <dbReference type="Pfam" id="PF11495"/>
    </source>
</evidence>
<proteinExistence type="predicted"/>
<dbReference type="InterPro" id="IPR021586">
    <property type="entry name" value="Tscrpt_reg_TrmB_C"/>
</dbReference>
<dbReference type="AlphaFoldDB" id="A0A328FGM0"/>
<dbReference type="PANTHER" id="PTHR34293:SF1">
    <property type="entry name" value="HTH-TYPE TRANSCRIPTIONAL REGULATOR TRMBL2"/>
    <property type="match status" value="1"/>
</dbReference>
<evidence type="ECO:0000259" key="1">
    <source>
        <dbReference type="Pfam" id="PF01978"/>
    </source>
</evidence>
<dbReference type="CDD" id="cd09124">
    <property type="entry name" value="PLDc_like_TrmB_middle"/>
    <property type="match status" value="1"/>
</dbReference>
<sequence length="281" mass="32423">MDKAAQITEHMKALGFSVYECKAYLALLEEYPLNGYALSKASGIPRSRIYEVLKSLIGKQMVFEQDDGKTKAYTPMDPEIFIRKLRSRFQEIFQDLTEYAGRLYREPKQDNRLVVIQGRDNILSFLAVLIKGAQERIAVSIWDEELCALTGELDAALDRGVMLRGIYFGSDNVYDDLVPHRRLQRYMAEKKERFLSVIVDRCHAVSGVVSRGADSKATWTRDEGFIEVSEDYIAHDLVVNLYSASLDRAGYEKFETFADNVHDRFFHYSKKELDVFRRLIE</sequence>
<dbReference type="InterPro" id="IPR051797">
    <property type="entry name" value="TrmB-like"/>
</dbReference>
<dbReference type="InterPro" id="IPR036390">
    <property type="entry name" value="WH_DNA-bd_sf"/>
</dbReference>